<dbReference type="Gene3D" id="3.10.580.10">
    <property type="entry name" value="CBS-domain"/>
    <property type="match status" value="1"/>
</dbReference>
<name>A0A3D8P4T0_9THEO</name>
<evidence type="ECO:0000256" key="1">
    <source>
        <dbReference type="ARBA" id="ARBA00023122"/>
    </source>
</evidence>
<dbReference type="PANTHER" id="PTHR43080">
    <property type="entry name" value="CBS DOMAIN-CONTAINING PROTEIN CBSX3, MITOCHONDRIAL"/>
    <property type="match status" value="1"/>
</dbReference>
<dbReference type="RefSeq" id="WP_115791969.1">
    <property type="nucleotide sequence ID" value="NZ_QSLN01000002.1"/>
</dbReference>
<dbReference type="CDD" id="cd05401">
    <property type="entry name" value="NT_GlnE_GlnD_like"/>
    <property type="match status" value="1"/>
</dbReference>
<dbReference type="Pfam" id="PF00027">
    <property type="entry name" value="cNMP_binding"/>
    <property type="match status" value="1"/>
</dbReference>
<dbReference type="Pfam" id="PF00571">
    <property type="entry name" value="CBS"/>
    <property type="match status" value="2"/>
</dbReference>
<dbReference type="InterPro" id="IPR005105">
    <property type="entry name" value="GlnD_Uridyltrans_N"/>
</dbReference>
<dbReference type="PROSITE" id="PS50042">
    <property type="entry name" value="CNMP_BINDING_3"/>
    <property type="match status" value="1"/>
</dbReference>
<evidence type="ECO:0000313" key="6">
    <source>
        <dbReference type="Proteomes" id="UP000256329"/>
    </source>
</evidence>
<dbReference type="InterPro" id="IPR000644">
    <property type="entry name" value="CBS_dom"/>
</dbReference>
<dbReference type="AlphaFoldDB" id="A0A3D8P4T0"/>
<reference evidence="5 6" key="1">
    <citation type="submission" date="2018-08" db="EMBL/GenBank/DDBJ databases">
        <title>Form III RuBisCO-mediated autotrophy in Thermodesulfobium bacteria.</title>
        <authorList>
            <person name="Toshchakov S.V."/>
            <person name="Kublanov I.V."/>
            <person name="Frolov E."/>
            <person name="Bonch-Osmolovskaya E.A."/>
            <person name="Tourova T.P."/>
            <person name="Chernych N.A."/>
            <person name="Lebedinsky A.V."/>
        </authorList>
    </citation>
    <scope>NUCLEOTIDE SEQUENCE [LARGE SCALE GENOMIC DNA]</scope>
    <source>
        <strain evidence="5 6">SR</strain>
    </source>
</reference>
<dbReference type="CDD" id="cd00038">
    <property type="entry name" value="CAP_ED"/>
    <property type="match status" value="1"/>
</dbReference>
<dbReference type="OrthoDB" id="9810963at2"/>
<feature type="domain" description="Cyclic nucleotide-binding" evidence="3">
    <location>
        <begin position="14"/>
        <end position="118"/>
    </location>
</feature>
<evidence type="ECO:0000259" key="4">
    <source>
        <dbReference type="PROSITE" id="PS51371"/>
    </source>
</evidence>
<dbReference type="EMBL" id="QSLN01000002">
    <property type="protein sequence ID" value="RDV84226.1"/>
    <property type="molecule type" value="Genomic_DNA"/>
</dbReference>
<comment type="caution">
    <text evidence="5">The sequence shown here is derived from an EMBL/GenBank/DDBJ whole genome shotgun (WGS) entry which is preliminary data.</text>
</comment>
<accession>A0A3D8P4T0</accession>
<organism evidence="5 6">
    <name type="scientific">Ammonifex thiophilus</name>
    <dbReference type="NCBI Taxonomy" id="444093"/>
    <lineage>
        <taxon>Bacteria</taxon>
        <taxon>Bacillati</taxon>
        <taxon>Bacillota</taxon>
        <taxon>Clostridia</taxon>
        <taxon>Thermoanaerobacterales</taxon>
        <taxon>Thermoanaerobacteraceae</taxon>
        <taxon>Ammonifex</taxon>
    </lineage>
</organism>
<gene>
    <name evidence="5" type="ORF">DXX99_02655</name>
</gene>
<dbReference type="Proteomes" id="UP000256329">
    <property type="component" value="Unassembled WGS sequence"/>
</dbReference>
<dbReference type="InterPro" id="IPR051257">
    <property type="entry name" value="Diverse_CBS-Domain"/>
</dbReference>
<keyword evidence="6" id="KW-1185">Reference proteome</keyword>
<protein>
    <submittedName>
        <fullName evidence="5">CBS domain-containing protein</fullName>
    </submittedName>
</protein>
<dbReference type="SUPFAM" id="SSF54631">
    <property type="entry name" value="CBS-domain pair"/>
    <property type="match status" value="1"/>
</dbReference>
<dbReference type="InterPro" id="IPR018490">
    <property type="entry name" value="cNMP-bd_dom_sf"/>
</dbReference>
<evidence type="ECO:0000313" key="5">
    <source>
        <dbReference type="EMBL" id="RDV84226.1"/>
    </source>
</evidence>
<dbReference type="PANTHER" id="PTHR43080:SF2">
    <property type="entry name" value="CBS DOMAIN-CONTAINING PROTEIN"/>
    <property type="match status" value="1"/>
</dbReference>
<evidence type="ECO:0000259" key="3">
    <source>
        <dbReference type="PROSITE" id="PS50042"/>
    </source>
</evidence>
<dbReference type="Pfam" id="PF03445">
    <property type="entry name" value="DUF294"/>
    <property type="match status" value="1"/>
</dbReference>
<dbReference type="InterPro" id="IPR046342">
    <property type="entry name" value="CBS_dom_sf"/>
</dbReference>
<evidence type="ECO:0000256" key="2">
    <source>
        <dbReference type="PROSITE-ProRule" id="PRU00703"/>
    </source>
</evidence>
<sequence length="633" mass="71429">MGCAREELCRELPPFSVLSEKGWERCKKELRYEVYPPGSYIFRWGEPSRGFLFFVVAGLVELVVPTAEGKEQVVSLRSPAEFFGETVFFTDGTYPASSRAAEETTCCLLSRGLCESLMREEPAFALSLSALLADRIRQLWAEVIRERYASRVEERPLRRRLYEIMSTPVHTCTPECTLSTVADKLTRYGISSVVVVDPAGRPLGLVTEKELVKAMTTPKFSPDSVTVREVMRQDLLVLSPGTLTREALLGMVQRQAKHVVVAEKDRVCGVVTLSDLLRSQNLDAVSAVAQIERASTPKALQEVMPQIERVLVGLVQGRATAAEIGPLVAELYDRLTARLLSFAEAELQREGWGKPPASYCWLTMGSGGRREQLYPTDQDNALIYADPPSGEEERFQSYFLALGRKVTEYLAELGFSFCPGEVMASNPLWCRSLKEWRENLWDWLRHPTGDWVRKMTIFFDFRPVYGRFELAAALREAVFKGLEAQPGVLVLLAQDALNKRLPLGPFRQVVTERAGPHKHELDLKRGVLIHFVDCVRLFALREKIEETSTFARLEALAERGVFSAEDAEEFRRAYDAVLTLRLRLYLERRAQGKAFSNYVNPRHLSPRDQSALRQALISAARLHFLTGKAFRVG</sequence>
<dbReference type="GO" id="GO:0008773">
    <property type="term" value="F:[protein-PII] uridylyltransferase activity"/>
    <property type="evidence" value="ECO:0007669"/>
    <property type="project" value="InterPro"/>
</dbReference>
<dbReference type="Pfam" id="PF10335">
    <property type="entry name" value="DUF294_C"/>
    <property type="match status" value="1"/>
</dbReference>
<feature type="domain" description="CBS" evidence="4">
    <location>
        <begin position="165"/>
        <end position="224"/>
    </location>
</feature>
<dbReference type="InterPro" id="IPR000595">
    <property type="entry name" value="cNMP-bd_dom"/>
</dbReference>
<dbReference type="SUPFAM" id="SSF51206">
    <property type="entry name" value="cAMP-binding domain-like"/>
    <property type="match status" value="1"/>
</dbReference>
<dbReference type="InterPro" id="IPR018821">
    <property type="entry name" value="DUF294_put_nucleoTrafse_sb-bd"/>
</dbReference>
<dbReference type="SMART" id="SM00116">
    <property type="entry name" value="CBS"/>
    <property type="match status" value="2"/>
</dbReference>
<proteinExistence type="predicted"/>
<keyword evidence="1 2" id="KW-0129">CBS domain</keyword>
<dbReference type="PROSITE" id="PS51371">
    <property type="entry name" value="CBS"/>
    <property type="match status" value="2"/>
</dbReference>
<dbReference type="Gene3D" id="2.60.120.10">
    <property type="entry name" value="Jelly Rolls"/>
    <property type="match status" value="1"/>
</dbReference>
<feature type="domain" description="CBS" evidence="4">
    <location>
        <begin position="231"/>
        <end position="288"/>
    </location>
</feature>
<dbReference type="SMART" id="SM00100">
    <property type="entry name" value="cNMP"/>
    <property type="match status" value="1"/>
</dbReference>
<dbReference type="InterPro" id="IPR014710">
    <property type="entry name" value="RmlC-like_jellyroll"/>
</dbReference>